<reference evidence="5" key="1">
    <citation type="submission" date="2025-08" db="UniProtKB">
        <authorList>
            <consortium name="RefSeq"/>
        </authorList>
    </citation>
    <scope>IDENTIFICATION</scope>
</reference>
<evidence type="ECO:0000256" key="1">
    <source>
        <dbReference type="ARBA" id="ARBA00007409"/>
    </source>
</evidence>
<organism evidence="4 5">
    <name type="scientific">Priapulus caudatus</name>
    <name type="common">Priapulid worm</name>
    <dbReference type="NCBI Taxonomy" id="37621"/>
    <lineage>
        <taxon>Eukaryota</taxon>
        <taxon>Metazoa</taxon>
        <taxon>Ecdysozoa</taxon>
        <taxon>Scalidophora</taxon>
        <taxon>Priapulida</taxon>
        <taxon>Priapulimorpha</taxon>
        <taxon>Priapulimorphida</taxon>
        <taxon>Priapulidae</taxon>
        <taxon>Priapulus</taxon>
    </lineage>
</organism>
<dbReference type="SUPFAM" id="SSF52833">
    <property type="entry name" value="Thioredoxin-like"/>
    <property type="match status" value="1"/>
</dbReference>
<evidence type="ECO:0000259" key="3">
    <source>
        <dbReference type="PROSITE" id="PS50404"/>
    </source>
</evidence>
<dbReference type="InterPro" id="IPR036249">
    <property type="entry name" value="Thioredoxin-like_sf"/>
</dbReference>
<sequence>MNPLSFFTQQVMFALAEKKLPHEKVMIDMMKYEQYEPWYMKINPMCEVPALQHGDTIITDSPCIIDYLEKHFSGGDTPDLFPAEGSEAAALVKHFRQQLAAVPVEKITYGLFFHPHLGQNPQAPPPLMAQAKDRYLAKLGHLESFMKEHPELKEQCEKKKAKLADLRGQVMNEVEVVKALDNLEILFDEIEKHLASRTGGRATWWLCCEHVTPADIILCILLERLTFVGLMERYWGSGKRPAIAAYRARSQTHPPFINILPKF</sequence>
<dbReference type="SFLD" id="SFLDS00019">
    <property type="entry name" value="Glutathione_Transferase_(cytos"/>
    <property type="match status" value="1"/>
</dbReference>
<dbReference type="RefSeq" id="XP_014678647.1">
    <property type="nucleotide sequence ID" value="XM_014823161.1"/>
</dbReference>
<keyword evidence="2" id="KW-0175">Coiled coil</keyword>
<proteinExistence type="inferred from homology"/>
<name>A0ABM1F2H6_PRICU</name>
<evidence type="ECO:0000313" key="4">
    <source>
        <dbReference type="Proteomes" id="UP000695022"/>
    </source>
</evidence>
<accession>A0ABM1F2H6</accession>
<dbReference type="InterPro" id="IPR004045">
    <property type="entry name" value="Glutathione_S-Trfase_N"/>
</dbReference>
<dbReference type="PANTHER" id="PTHR44188">
    <property type="entry name" value="GDAP1, ISOFORM A"/>
    <property type="match status" value="1"/>
</dbReference>
<feature type="domain" description="GST N-terminal" evidence="3">
    <location>
        <begin position="1"/>
        <end position="76"/>
    </location>
</feature>
<dbReference type="Pfam" id="PF13409">
    <property type="entry name" value="GST_N_2"/>
    <property type="match status" value="1"/>
</dbReference>
<dbReference type="PROSITE" id="PS50404">
    <property type="entry name" value="GST_NTER"/>
    <property type="match status" value="1"/>
</dbReference>
<dbReference type="InterPro" id="IPR036282">
    <property type="entry name" value="Glutathione-S-Trfase_C_sf"/>
</dbReference>
<dbReference type="InterPro" id="IPR040079">
    <property type="entry name" value="Glutathione_S-Trfase"/>
</dbReference>
<dbReference type="GeneID" id="106818452"/>
<gene>
    <name evidence="5" type="primary">LOC106818452</name>
</gene>
<evidence type="ECO:0000256" key="2">
    <source>
        <dbReference type="SAM" id="Coils"/>
    </source>
</evidence>
<evidence type="ECO:0000313" key="5">
    <source>
        <dbReference type="RefSeq" id="XP_014678647.1"/>
    </source>
</evidence>
<dbReference type="PANTHER" id="PTHR44188:SF1">
    <property type="entry name" value="GDAP1, ISOFORM A"/>
    <property type="match status" value="1"/>
</dbReference>
<dbReference type="Proteomes" id="UP000695022">
    <property type="component" value="Unplaced"/>
</dbReference>
<feature type="coiled-coil region" evidence="2">
    <location>
        <begin position="142"/>
        <end position="169"/>
    </location>
</feature>
<keyword evidence="4" id="KW-1185">Reference proteome</keyword>
<dbReference type="SFLD" id="SFLDG00358">
    <property type="entry name" value="Main_(cytGST)"/>
    <property type="match status" value="1"/>
</dbReference>
<protein>
    <submittedName>
        <fullName evidence="5">Ganglioside-induced differentiation-associated protein 1-like</fullName>
    </submittedName>
</protein>
<comment type="similarity">
    <text evidence="1">Belongs to the GST superfamily.</text>
</comment>
<dbReference type="Gene3D" id="3.40.30.10">
    <property type="entry name" value="Glutaredoxin"/>
    <property type="match status" value="1"/>
</dbReference>
<dbReference type="SUPFAM" id="SSF47616">
    <property type="entry name" value="GST C-terminal domain-like"/>
    <property type="match status" value="1"/>
</dbReference>